<sequence length="226" mass="25553">MKYNDTIQHFGIKGMKWGHRNRREHLMNKYLSKGYDMNSAASKTEKRLKIEKAAKTAAIVGGAALGTYLGYKGYKGVSRYLDQKRLQKAAEQLNKIRKTNEQIKSGKNSKIKGFGGKIKDVVKEAHRKDTERFTKQMDEAIIKKAAKQASKSNADFYADNILKIAQQKPGILGRRKPESIADTKRKISTIADNFAKAKRQMNSTGKTIDSIDTQALENVKKLMQKR</sequence>
<organism evidence="1">
    <name type="scientific">Siphoviridae sp. ctYBm1</name>
    <dbReference type="NCBI Taxonomy" id="2826374"/>
    <lineage>
        <taxon>Viruses</taxon>
        <taxon>Duplodnaviria</taxon>
        <taxon>Heunggongvirae</taxon>
        <taxon>Uroviricota</taxon>
        <taxon>Caudoviricetes</taxon>
    </lineage>
</organism>
<proteinExistence type="predicted"/>
<protein>
    <submittedName>
        <fullName evidence="1">Uncharacterized protein</fullName>
    </submittedName>
</protein>
<evidence type="ECO:0000313" key="1">
    <source>
        <dbReference type="EMBL" id="DAD72837.1"/>
    </source>
</evidence>
<dbReference type="EMBL" id="BK014726">
    <property type="protein sequence ID" value="DAD72837.1"/>
    <property type="molecule type" value="Genomic_DNA"/>
</dbReference>
<dbReference type="Pfam" id="PF23847">
    <property type="entry name" value="DUF7211"/>
    <property type="match status" value="1"/>
</dbReference>
<name>A0A8S5LS16_9CAUD</name>
<reference evidence="1" key="1">
    <citation type="journal article" date="2021" name="Proc. Natl. Acad. Sci. U.S.A.">
        <title>A Catalog of Tens of Thousands of Viruses from Human Metagenomes Reveals Hidden Associations with Chronic Diseases.</title>
        <authorList>
            <person name="Tisza M.J."/>
            <person name="Buck C.B."/>
        </authorList>
    </citation>
    <scope>NUCLEOTIDE SEQUENCE</scope>
    <source>
        <strain evidence="1">CtYBm1</strain>
    </source>
</reference>
<accession>A0A8S5LS16</accession>
<dbReference type="InterPro" id="IPR055635">
    <property type="entry name" value="DUF7211"/>
</dbReference>